<dbReference type="Gene3D" id="1.10.150.240">
    <property type="entry name" value="Putative phosphatase, domain 2"/>
    <property type="match status" value="1"/>
</dbReference>
<dbReference type="GO" id="GO:0000166">
    <property type="term" value="F:nucleotide binding"/>
    <property type="evidence" value="ECO:0007669"/>
    <property type="project" value="UniProtKB-KW"/>
</dbReference>
<dbReference type="Gene3D" id="2.40.30.30">
    <property type="entry name" value="Riboflavin kinase-like"/>
    <property type="match status" value="1"/>
</dbReference>
<keyword evidence="2" id="KW-0288">FMN</keyword>
<dbReference type="Proteomes" id="UP000298652">
    <property type="component" value="Chromosome 5"/>
</dbReference>
<keyword evidence="4" id="KW-0547">Nucleotide-binding</keyword>
<dbReference type="GO" id="GO:0043136">
    <property type="term" value="F:sn-glycerol 3-phosphatase activity"/>
    <property type="evidence" value="ECO:0007669"/>
    <property type="project" value="TreeGrafter"/>
</dbReference>
<evidence type="ECO:0000256" key="3">
    <source>
        <dbReference type="ARBA" id="ARBA00022679"/>
    </source>
</evidence>
<keyword evidence="6" id="KW-1185">Reference proteome</keyword>
<dbReference type="EMBL" id="CM016556">
    <property type="protein sequence ID" value="TKW16869.1"/>
    <property type="molecule type" value="Genomic_DNA"/>
</dbReference>
<dbReference type="InterPro" id="IPR023214">
    <property type="entry name" value="HAD_sf"/>
</dbReference>
<dbReference type="SFLD" id="SFLDG01135">
    <property type="entry name" value="C1.5.6:_HAD__Beta-PGM__Phospha"/>
    <property type="match status" value="1"/>
</dbReference>
<dbReference type="PANTHER" id="PTHR18901">
    <property type="entry name" value="2-DEOXYGLUCOSE-6-PHOSPHATE PHOSPHATASE 2"/>
    <property type="match status" value="1"/>
</dbReference>
<dbReference type="PRINTS" id="PR00413">
    <property type="entry name" value="HADHALOGNASE"/>
</dbReference>
<evidence type="ECO:0000256" key="2">
    <source>
        <dbReference type="ARBA" id="ARBA00022643"/>
    </source>
</evidence>
<dbReference type="GO" id="GO:0008531">
    <property type="term" value="F:riboflavin kinase activity"/>
    <property type="evidence" value="ECO:0007669"/>
    <property type="project" value="InterPro"/>
</dbReference>
<dbReference type="SUPFAM" id="SSF82114">
    <property type="entry name" value="Riboflavin kinase-like"/>
    <property type="match status" value="1"/>
</dbReference>
<reference evidence="5" key="1">
    <citation type="submission" date="2019-03" db="EMBL/GenBank/DDBJ databases">
        <title>WGS assembly of Setaria viridis.</title>
        <authorList>
            <person name="Huang P."/>
            <person name="Jenkins J."/>
            <person name="Grimwood J."/>
            <person name="Barry K."/>
            <person name="Healey A."/>
            <person name="Mamidi S."/>
            <person name="Sreedasyam A."/>
            <person name="Shu S."/>
            <person name="Feldman M."/>
            <person name="Wu J."/>
            <person name="Yu Y."/>
            <person name="Chen C."/>
            <person name="Johnson J."/>
            <person name="Rokhsar D."/>
            <person name="Baxter I."/>
            <person name="Schmutz J."/>
            <person name="Brutnell T."/>
            <person name="Kellogg E."/>
        </authorList>
    </citation>
    <scope>NUCLEOTIDE SEQUENCE [LARGE SCALE GENOMIC DNA]</scope>
</reference>
<dbReference type="NCBIfam" id="TIGR01509">
    <property type="entry name" value="HAD-SF-IA-v3"/>
    <property type="match status" value="1"/>
</dbReference>
<sequence length="367" mass="40983">MAAAHQVSAVIFDLDGTLLDTERATRDVLNEFLASYEKVPDPEKEEKRLGQMYMESTTGIIRDYGLPLTVEEYSKAMHPLYLKRWQKAKPLPGVKRLVKHLYKNGVPLALASNSIRRNIDQKLPKLEDWGECFSVILGGDQVPNGKPSPDIFLEAAKRLGVNPSSCLVIEDSVVGVKGAKASGAKAVAVPSLQSQRKHYYIADIILYSLLDFDPELWGLPPFEDRVHGVLPIDPLLSTAQIGDRILNNLHRVISDVHTYECIPDQISGIYMGWARSKVHGFSKVVIGTGWDFSQQTVERVMVVEFLDSTGKIETEPVKLLVIGYIRKLQSTDDMLQALSVTDEDRSIARDGLDLPTFSEYAHDLHFP</sequence>
<dbReference type="FunFam" id="1.10.150.240:FF:000001">
    <property type="entry name" value="Haloacid dehalogenase-like hydrolase domain"/>
    <property type="match status" value="1"/>
</dbReference>
<dbReference type="GO" id="GO:0009231">
    <property type="term" value="P:riboflavin biosynthetic process"/>
    <property type="evidence" value="ECO:0007669"/>
    <property type="project" value="InterPro"/>
</dbReference>
<dbReference type="PANTHER" id="PTHR18901:SF44">
    <property type="entry name" value="OS01G0757900 PROTEIN"/>
    <property type="match status" value="1"/>
</dbReference>
<dbReference type="GO" id="GO:0006114">
    <property type="term" value="P:glycerol biosynthetic process"/>
    <property type="evidence" value="ECO:0007669"/>
    <property type="project" value="TreeGrafter"/>
</dbReference>
<dbReference type="FunFam" id="3.40.50.1000:FF:000119">
    <property type="entry name" value="Bifunctional riboflavin kinase/FMN phosphatase"/>
    <property type="match status" value="1"/>
</dbReference>
<keyword evidence="1" id="KW-0285">Flavoprotein</keyword>
<evidence type="ECO:0000313" key="6">
    <source>
        <dbReference type="Proteomes" id="UP000298652"/>
    </source>
</evidence>
<gene>
    <name evidence="5" type="ORF">SEVIR_5G327700v2</name>
</gene>
<dbReference type="InterPro" id="IPR006439">
    <property type="entry name" value="HAD-SF_hydro_IA"/>
</dbReference>
<protein>
    <recommendedName>
        <fullName evidence="7">Riboflavin kinase</fullName>
    </recommendedName>
</protein>
<evidence type="ECO:0000256" key="4">
    <source>
        <dbReference type="ARBA" id="ARBA00022741"/>
    </source>
</evidence>
<evidence type="ECO:0000313" key="5">
    <source>
        <dbReference type="EMBL" id="TKW16869.1"/>
    </source>
</evidence>
<keyword evidence="3" id="KW-0808">Transferase</keyword>
<dbReference type="InterPro" id="IPR036412">
    <property type="entry name" value="HAD-like_sf"/>
</dbReference>
<dbReference type="InterPro" id="IPR023465">
    <property type="entry name" value="Riboflavin_kinase_dom_sf"/>
</dbReference>
<name>A0A4U6US76_SETVI</name>
<dbReference type="NCBIfam" id="TIGR01549">
    <property type="entry name" value="HAD-SF-IA-v1"/>
    <property type="match status" value="1"/>
</dbReference>
<dbReference type="Pfam" id="PF00702">
    <property type="entry name" value="Hydrolase"/>
    <property type="match status" value="1"/>
</dbReference>
<dbReference type="Gramene" id="TKW16869">
    <property type="protein sequence ID" value="TKW16869"/>
    <property type="gene ID" value="SEVIR_5G327700v2"/>
</dbReference>
<dbReference type="Gene3D" id="3.40.50.1000">
    <property type="entry name" value="HAD superfamily/HAD-like"/>
    <property type="match status" value="1"/>
</dbReference>
<evidence type="ECO:0008006" key="7">
    <source>
        <dbReference type="Google" id="ProtNLM"/>
    </source>
</evidence>
<organism evidence="5 6">
    <name type="scientific">Setaria viridis</name>
    <name type="common">Green bristlegrass</name>
    <name type="synonym">Setaria italica subsp. viridis</name>
    <dbReference type="NCBI Taxonomy" id="4556"/>
    <lineage>
        <taxon>Eukaryota</taxon>
        <taxon>Viridiplantae</taxon>
        <taxon>Streptophyta</taxon>
        <taxon>Embryophyta</taxon>
        <taxon>Tracheophyta</taxon>
        <taxon>Spermatophyta</taxon>
        <taxon>Magnoliopsida</taxon>
        <taxon>Liliopsida</taxon>
        <taxon>Poales</taxon>
        <taxon>Poaceae</taxon>
        <taxon>PACMAD clade</taxon>
        <taxon>Panicoideae</taxon>
        <taxon>Panicodae</taxon>
        <taxon>Paniceae</taxon>
        <taxon>Cenchrinae</taxon>
        <taxon>Setaria</taxon>
    </lineage>
</organism>
<dbReference type="InterPro" id="IPR023198">
    <property type="entry name" value="PGP-like_dom2"/>
</dbReference>
<accession>A0A4U6US76</accession>
<proteinExistence type="predicted"/>
<dbReference type="SFLD" id="SFLDS00003">
    <property type="entry name" value="Haloacid_Dehalogenase"/>
    <property type="match status" value="1"/>
</dbReference>
<dbReference type="SUPFAM" id="SSF56784">
    <property type="entry name" value="HAD-like"/>
    <property type="match status" value="1"/>
</dbReference>
<dbReference type="SFLD" id="SFLDG01129">
    <property type="entry name" value="C1.5:_HAD__Beta-PGM__Phosphata"/>
    <property type="match status" value="1"/>
</dbReference>
<evidence type="ECO:0000256" key="1">
    <source>
        <dbReference type="ARBA" id="ARBA00022630"/>
    </source>
</evidence>
<dbReference type="AlphaFoldDB" id="A0A4U6US76"/>
<dbReference type="OMA" id="YEYVPDQ"/>